<feature type="compositionally biased region" description="Low complexity" evidence="2">
    <location>
        <begin position="1389"/>
        <end position="1405"/>
    </location>
</feature>
<feature type="region of interest" description="Disordered" evidence="2">
    <location>
        <begin position="147"/>
        <end position="243"/>
    </location>
</feature>
<feature type="region of interest" description="Disordered" evidence="2">
    <location>
        <begin position="1640"/>
        <end position="1667"/>
    </location>
</feature>
<feature type="region of interest" description="Disordered" evidence="2">
    <location>
        <begin position="348"/>
        <end position="421"/>
    </location>
</feature>
<feature type="compositionally biased region" description="Polar residues" evidence="2">
    <location>
        <begin position="348"/>
        <end position="357"/>
    </location>
</feature>
<evidence type="ECO:0000313" key="3">
    <source>
        <dbReference type="EMBL" id="OLP83612.1"/>
    </source>
</evidence>
<protein>
    <submittedName>
        <fullName evidence="3">Uncharacterized protein</fullName>
    </submittedName>
</protein>
<proteinExistence type="predicted"/>
<organism evidence="3 4">
    <name type="scientific">Symbiodinium microadriaticum</name>
    <name type="common">Dinoflagellate</name>
    <name type="synonym">Zooxanthella microadriatica</name>
    <dbReference type="NCBI Taxonomy" id="2951"/>
    <lineage>
        <taxon>Eukaryota</taxon>
        <taxon>Sar</taxon>
        <taxon>Alveolata</taxon>
        <taxon>Dinophyceae</taxon>
        <taxon>Suessiales</taxon>
        <taxon>Symbiodiniaceae</taxon>
        <taxon>Symbiodinium</taxon>
    </lineage>
</organism>
<feature type="compositionally biased region" description="Low complexity" evidence="2">
    <location>
        <begin position="521"/>
        <end position="536"/>
    </location>
</feature>
<dbReference type="PANTHER" id="PTHR13037:SF24">
    <property type="entry name" value="POLYCOMB PROTEIN PCL-RELATED"/>
    <property type="match status" value="1"/>
</dbReference>
<comment type="caution">
    <text evidence="3">The sequence shown here is derived from an EMBL/GenBank/DDBJ whole genome shotgun (WGS) entry which is preliminary data.</text>
</comment>
<evidence type="ECO:0000256" key="1">
    <source>
        <dbReference type="ARBA" id="ARBA00022581"/>
    </source>
</evidence>
<dbReference type="PANTHER" id="PTHR13037">
    <property type="entry name" value="FORMIN"/>
    <property type="match status" value="1"/>
</dbReference>
<keyword evidence="4" id="KW-1185">Reference proteome</keyword>
<dbReference type="EMBL" id="LSRX01001104">
    <property type="protein sequence ID" value="OLP83612.1"/>
    <property type="molecule type" value="Genomic_DNA"/>
</dbReference>
<gene>
    <name evidence="3" type="ORF">AK812_SmicGene35608</name>
</gene>
<feature type="compositionally biased region" description="Low complexity" evidence="2">
    <location>
        <begin position="407"/>
        <end position="417"/>
    </location>
</feature>
<feature type="compositionally biased region" description="Low complexity" evidence="2">
    <location>
        <begin position="558"/>
        <end position="567"/>
    </location>
</feature>
<name>A0A1Q9CL03_SYMMI</name>
<feature type="region of interest" description="Disordered" evidence="2">
    <location>
        <begin position="497"/>
        <end position="608"/>
    </location>
</feature>
<accession>A0A1Q9CL03</accession>
<keyword evidence="1" id="KW-0945">Host-virus interaction</keyword>
<feature type="region of interest" description="Disordered" evidence="2">
    <location>
        <begin position="1531"/>
        <end position="1582"/>
    </location>
</feature>
<sequence length="1712" mass="183427">MTKANKSWEHLEVLFPSRYRAENQDPVGSVIESKAVHPDDMILCHATCFAHASIESAALGIGVAVAALMLIRNVEACIELGKAPGFEMAASEGDELSSASSSPLLRNKSGSLNVWKIPSLRQKLKDHLITAQEALLQQSEERHEIYSAGNAGKRKDSKAPTMLPPPRQSPEANTRRDVSRRASSVLQVQDMAAEKRDALEPLWPKPSAQSSGGKEQSNEDLSCSARMSQEEASPETGTSSRLVRANTLDNLTPTVARNMRNVFSDFRKAYAYMGIDWYTVQKKKQKVSLLFFVEELYYWSPDSKFFFFVLPTPVSFARSAPQPFWMLPASIALAIYIMVGAAEIPSTERTSATSGEESATAPVSGPAPLPSPTSESGDTTEPALEEPSVAVSPIPEESAPDVPATVATAGDSGSGSSAPPPEAWGEIMFFLDRPQAARQSALASLPTSDLIRLTLEASATALGRLSWHEGTSVSVSGGDPIRNPPPGRLLLRAAPVAKEPPPRAAAPAPAPDDSEVKAEVPDTTPTQPPEDTTAAPVAVPKVCPLPYPGNTTGPPAPAAGRTTGRPGSSNDPAPDTVAQQTTRPKSSPPDPAPAVLRHRKSSPSMTPTTDSLWEAAWYGQLSPHGLAPNTYSWVDVRPSLPPLLRSPPWSSREGWCIDVQIPATPGTIHRPEWWPYPDLFCLSPGEHPRWLEQQEPADPLSHLRLRGAQPVPDAAPGLQDSVAIAEITPKASGIGPLPAVAASAPVPSQDSAAFPPPPPPSLPDTLPFLVDLEESGHDIASAPVPPATPPHSPQTHMVRPALFSASPRSVSALIRSPTVSPGASSASWSLVPPVAPPPCVPPPFGPSSRWCRGSLSRSYRPRGFGVPLASPCLPASFILPSFRPAPRVDSPLPVPPPAKRFRSLALVSPVLSSSPLALSLPPAELELKLTASATTSMYMASMTTSESSASQTDRQYTALLIRWRDFLSELGSASALYTEASASQNREFLLDRAARKFAPSTLLRYFDAWLNWTSFCKLAAASPHDPPPGLLPDWLKSQSSRQGLATMQLRALAWFCKTAGLPKLQACVCTPICQAFSVASHPTEHRESLPLSLSFVLYLEKCVLDPNTSHAEILRIGYLLLCLWGSLRWGDALWCPPSRLHYQPQSHALVGICLRTETTKRGMPFGILAAGLCGTSSQCWSLRFLCVLRQSVADTLALNPQRHLDFLPSSLSGSEARPIISAPLKRERMVLWLRGLLLKHWRLMSPEPAPAAFGLVAAHSLKCTVLSWARQLHLDSDLRRIQGHHRQSGSDRSVSLYSRDDILPMLRLQRLVVDAVRSRFGFRPLQPMARGLSEPLPDFPVTLPSSASLPELGPLSDDCLPEALPVRPNLPVLPAVAGDDTQTAGTAGDLESLSSESSESSADEALVQDAPPAPVLPKATAPPPSASVSAFGFLWNARSNVVHVAMQTEPSAVRSKSFELNGSIVWLRPLCGARTHQLDTDSYCTSAPADAIFCTRFFLTEEEERALAAATPSSGAALPVSVSAVSDTLSSPGGAWTVPDPAPSDTTPPVLGPDSGSGSSAGWAPPGDYYQAPQSSSGSHWSGYGTLAPSPIPSVLVRPGASDGQLLDGLSLLSPDVRHRLFSILQSMEQRQVVQTRVVLASPPGPPPDPVPQSRPGRNPAPVPVPKRRAFPTAQDFCTIACRVPGCDRLCGRPLTPRGHRNHVCRRCHRHR</sequence>
<feature type="region of interest" description="Disordered" evidence="2">
    <location>
        <begin position="1374"/>
        <end position="1407"/>
    </location>
</feature>
<feature type="compositionally biased region" description="Pro residues" evidence="2">
    <location>
        <begin position="498"/>
        <end position="510"/>
    </location>
</feature>
<reference evidence="3 4" key="1">
    <citation type="submission" date="2016-02" db="EMBL/GenBank/DDBJ databases">
        <title>Genome analysis of coral dinoflagellate symbionts highlights evolutionary adaptations to a symbiotic lifestyle.</title>
        <authorList>
            <person name="Aranda M."/>
            <person name="Li Y."/>
            <person name="Liew Y.J."/>
            <person name="Baumgarten S."/>
            <person name="Simakov O."/>
            <person name="Wilson M."/>
            <person name="Piel J."/>
            <person name="Ashoor H."/>
            <person name="Bougouffa S."/>
            <person name="Bajic V.B."/>
            <person name="Ryu T."/>
            <person name="Ravasi T."/>
            <person name="Bayer T."/>
            <person name="Micklem G."/>
            <person name="Kim H."/>
            <person name="Bhak J."/>
            <person name="Lajeunesse T.C."/>
            <person name="Voolstra C.R."/>
        </authorList>
    </citation>
    <scope>NUCLEOTIDE SEQUENCE [LARGE SCALE GENOMIC DNA]</scope>
    <source>
        <strain evidence="3 4">CCMP2467</strain>
    </source>
</reference>
<dbReference type="Proteomes" id="UP000186817">
    <property type="component" value="Unassembled WGS sequence"/>
</dbReference>
<feature type="compositionally biased region" description="Pro residues" evidence="2">
    <location>
        <begin position="1643"/>
        <end position="1665"/>
    </location>
</feature>
<evidence type="ECO:0000313" key="4">
    <source>
        <dbReference type="Proteomes" id="UP000186817"/>
    </source>
</evidence>
<evidence type="ECO:0000256" key="2">
    <source>
        <dbReference type="SAM" id="MobiDB-lite"/>
    </source>
</evidence>
<feature type="compositionally biased region" description="Low complexity" evidence="2">
    <location>
        <begin position="1552"/>
        <end position="1568"/>
    </location>
</feature>
<dbReference type="OrthoDB" id="445192at2759"/>
<feature type="compositionally biased region" description="Polar residues" evidence="2">
    <location>
        <begin position="207"/>
        <end position="243"/>
    </location>
</feature>